<feature type="compositionally biased region" description="Polar residues" evidence="1">
    <location>
        <begin position="1"/>
        <end position="11"/>
    </location>
</feature>
<accession>A0A9N8VY45</accession>
<feature type="compositionally biased region" description="Basic and acidic residues" evidence="1">
    <location>
        <begin position="94"/>
        <end position="131"/>
    </location>
</feature>
<keyword evidence="3" id="KW-1185">Reference proteome</keyword>
<dbReference type="PANTHER" id="PTHR34776">
    <property type="entry name" value="F17F16.3 PROTEIN"/>
    <property type="match status" value="1"/>
</dbReference>
<comment type="caution">
    <text evidence="2">The sequence shown here is derived from an EMBL/GenBank/DDBJ whole genome shotgun (WGS) entry which is preliminary data.</text>
</comment>
<evidence type="ECO:0000313" key="2">
    <source>
        <dbReference type="EMBL" id="CAG8464394.1"/>
    </source>
</evidence>
<feature type="region of interest" description="Disordered" evidence="1">
    <location>
        <begin position="1"/>
        <end position="152"/>
    </location>
</feature>
<evidence type="ECO:0000256" key="1">
    <source>
        <dbReference type="SAM" id="MobiDB-lite"/>
    </source>
</evidence>
<feature type="region of interest" description="Disordered" evidence="1">
    <location>
        <begin position="497"/>
        <end position="532"/>
    </location>
</feature>
<dbReference type="PANTHER" id="PTHR34776:SF1">
    <property type="entry name" value="F17F16.3 PROTEIN"/>
    <property type="match status" value="1"/>
</dbReference>
<gene>
    <name evidence="2" type="ORF">RFULGI_LOCUS827</name>
</gene>
<feature type="compositionally biased region" description="Basic and acidic residues" evidence="1">
    <location>
        <begin position="64"/>
        <end position="79"/>
    </location>
</feature>
<name>A0A9N8VY45_9GLOM</name>
<dbReference type="AlphaFoldDB" id="A0A9N8VY45"/>
<sequence>MPQTRKASTVASAKIAKDATIGSRKRKNDSNNPEEEQEQNNLTTEETISQDNGVNNNVDDSETPPDKKRKTDDQEDHQHNGNIVDHNGNSVVHDLQESHHDHDQEMTEKEPDTIDDHYENGEHHENGEHKNNGNGNLTSQISQEPEPEPVQSQSIDIDIDTEIKHELATKIPVNTLETGHVLFLYKPKLGVDKPNSIDDVQRMYMVLIPNLIRPSLEQEPVSSFAQKLSTGKLETDADKQSIGKTRVIIVGKKKLPEINKHDSHLAYVLEVPEDPFQLQLDFNVGKKGSYALTVKNPDVANPRNTGLPEDEKVKFPEHLMDHFRGRRFISPPTTNFLDYKGAEVLLVGARNDIVDELGQEVGGELEEFADLELKSMAPFDEQSIFEELHLQKEALEKHLNSFDDLMILKKQFIQDYVEQQQTFKMTDKKNSSSTNNKLNKKSNHRKTKSLLASSQIMQLRSDSKPGIFNKGKASEKVTTKGVPDLVFSEVDFLNSRSSKKSACDQNDNIKKRGRDQSDNTHSKDSNRLTTTRRVRRKVDKILQSQDKDDDLLSDDSLPSLNHISIVDSINSAQIQSIDNSFNENELSQNNDHSLPDNNHSHADDISQLVSLVDLSHDAPLPHSNSNDHTYPTESPYFVTNLSDDGLPKNSVQDSVTTIGVPSAAVKWVLNEQGTTLDDSINNKPTHQKTWISESPLKNKISQSPNGSVRTMDFLNATEMNCSLMGSPNRYPSLSLNDHMLSTSYSETSALYLNDDALTHNGIDATVDGTYWQTDEEYIRHPNYYYSSLYDK</sequence>
<dbReference type="OrthoDB" id="1028014at2759"/>
<proteinExistence type="predicted"/>
<dbReference type="EMBL" id="CAJVPZ010000411">
    <property type="protein sequence ID" value="CAG8464394.1"/>
    <property type="molecule type" value="Genomic_DNA"/>
</dbReference>
<feature type="compositionally biased region" description="Polar residues" evidence="1">
    <location>
        <begin position="49"/>
        <end position="58"/>
    </location>
</feature>
<organism evidence="2 3">
    <name type="scientific">Racocetra fulgida</name>
    <dbReference type="NCBI Taxonomy" id="60492"/>
    <lineage>
        <taxon>Eukaryota</taxon>
        <taxon>Fungi</taxon>
        <taxon>Fungi incertae sedis</taxon>
        <taxon>Mucoromycota</taxon>
        <taxon>Glomeromycotina</taxon>
        <taxon>Glomeromycetes</taxon>
        <taxon>Diversisporales</taxon>
        <taxon>Gigasporaceae</taxon>
        <taxon>Racocetra</taxon>
    </lineage>
</organism>
<reference evidence="2" key="1">
    <citation type="submission" date="2021-06" db="EMBL/GenBank/DDBJ databases">
        <authorList>
            <person name="Kallberg Y."/>
            <person name="Tangrot J."/>
            <person name="Rosling A."/>
        </authorList>
    </citation>
    <scope>NUCLEOTIDE SEQUENCE</scope>
    <source>
        <strain evidence="2">IN212</strain>
    </source>
</reference>
<feature type="compositionally biased region" description="Basic residues" evidence="1">
    <location>
        <begin position="438"/>
        <end position="448"/>
    </location>
</feature>
<feature type="compositionally biased region" description="Basic and acidic residues" evidence="1">
    <location>
        <begin position="507"/>
        <end position="526"/>
    </location>
</feature>
<protein>
    <submittedName>
        <fullName evidence="2">13264_t:CDS:1</fullName>
    </submittedName>
</protein>
<feature type="region of interest" description="Disordered" evidence="1">
    <location>
        <begin position="424"/>
        <end position="450"/>
    </location>
</feature>
<evidence type="ECO:0000313" key="3">
    <source>
        <dbReference type="Proteomes" id="UP000789396"/>
    </source>
</evidence>
<dbReference type="Proteomes" id="UP000789396">
    <property type="component" value="Unassembled WGS sequence"/>
</dbReference>